<protein>
    <recommendedName>
        <fullName evidence="2">glycine dehydrogenase (aminomethyl-transferring)</fullName>
        <ecNumber evidence="2">1.4.4.2</ecNumber>
    </recommendedName>
</protein>
<accession>A0A1B7TF32</accession>
<proteinExistence type="predicted"/>
<evidence type="ECO:0000256" key="5">
    <source>
        <dbReference type="ARBA" id="ARBA00049026"/>
    </source>
</evidence>
<keyword evidence="9" id="KW-1185">Reference proteome</keyword>
<name>A0A1B7TF32_9ASCO</name>
<dbReference type="PANTHER" id="PTHR11773">
    <property type="entry name" value="GLYCINE DEHYDROGENASE, DECARBOXYLATING"/>
    <property type="match status" value="1"/>
</dbReference>
<feature type="domain" description="Glycine cleavage system P-protein N-terminal" evidence="6">
    <location>
        <begin position="146"/>
        <end position="253"/>
    </location>
</feature>
<dbReference type="Pfam" id="PF02347">
    <property type="entry name" value="GDC-P"/>
    <property type="match status" value="1"/>
</dbReference>
<dbReference type="InterPro" id="IPR015421">
    <property type="entry name" value="PyrdxlP-dep_Trfase_major"/>
</dbReference>
<dbReference type="SUPFAM" id="SSF53383">
    <property type="entry name" value="PLP-dependent transferases"/>
    <property type="match status" value="1"/>
</dbReference>
<dbReference type="InterPro" id="IPR049316">
    <property type="entry name" value="GDC-P_C"/>
</dbReference>
<comment type="cofactor">
    <cofactor evidence="1">
        <name>pyridoxal 5'-phosphate</name>
        <dbReference type="ChEBI" id="CHEBI:597326"/>
    </cofactor>
</comment>
<dbReference type="AlphaFoldDB" id="A0A1B7TF32"/>
<gene>
    <name evidence="8" type="ORF">HANVADRAFT_48315</name>
</gene>
<reference evidence="9" key="1">
    <citation type="journal article" date="2016" name="Proc. Natl. Acad. Sci. U.S.A.">
        <title>Comparative genomics of biotechnologically important yeasts.</title>
        <authorList>
            <person name="Riley R."/>
            <person name="Haridas S."/>
            <person name="Wolfe K.H."/>
            <person name="Lopes M.R."/>
            <person name="Hittinger C.T."/>
            <person name="Goeker M."/>
            <person name="Salamov A.A."/>
            <person name="Wisecaver J.H."/>
            <person name="Long T.M."/>
            <person name="Calvey C.H."/>
            <person name="Aerts A.L."/>
            <person name="Barry K.W."/>
            <person name="Choi C."/>
            <person name="Clum A."/>
            <person name="Coughlan A.Y."/>
            <person name="Deshpande S."/>
            <person name="Douglass A.P."/>
            <person name="Hanson S.J."/>
            <person name="Klenk H.-P."/>
            <person name="LaButti K.M."/>
            <person name="Lapidus A."/>
            <person name="Lindquist E.A."/>
            <person name="Lipzen A.M."/>
            <person name="Meier-Kolthoff J.P."/>
            <person name="Ohm R.A."/>
            <person name="Otillar R.P."/>
            <person name="Pangilinan J.L."/>
            <person name="Peng Y."/>
            <person name="Rokas A."/>
            <person name="Rosa C.A."/>
            <person name="Scheuner C."/>
            <person name="Sibirny A.A."/>
            <person name="Slot J.C."/>
            <person name="Stielow J.B."/>
            <person name="Sun H."/>
            <person name="Kurtzman C.P."/>
            <person name="Blackwell M."/>
            <person name="Grigoriev I.V."/>
            <person name="Jeffries T.W."/>
        </authorList>
    </citation>
    <scope>NUCLEOTIDE SEQUENCE [LARGE SCALE GENOMIC DNA]</scope>
    <source>
        <strain evidence="9">NRRL Y-1626</strain>
    </source>
</reference>
<evidence type="ECO:0000256" key="3">
    <source>
        <dbReference type="ARBA" id="ARBA00022898"/>
    </source>
</evidence>
<dbReference type="InterPro" id="IPR015422">
    <property type="entry name" value="PyrdxlP-dep_Trfase_small"/>
</dbReference>
<sequence>MFFFYLSSKDVSLANSMIPLGSCTMKLNPTTAMVPITWPEFTNIHPFQPREQVKGYEKLTKEISQYIATVTGLPGISLQPHSGSAGEYTGLRVIRQYLLEKDPNNKRKVCLIPVSAHGTNPASSAMCGFKVVPVKCLEDGSLDLVDLKAKAEKHAGELACSMITYPSTYGIFEAGIKEAIEIVHNNGGLVYMDGANMNAQVGLTSPGDLGADVVHLNLHKTFAICHAGGGPGIGPIAVNEKLTPYLPGHEITGLLHSETTGKEIMSVSSTAYGNAPLLTISYAYMKMMGEKGLPYSSIIAILNANYMKSKLLGHYPILFLKDDNSHCAHEFIIDLREFEKKGVKAIDVSKRLQDYGFHSPTLAFPVPGTLMVEPTESENLKELDRFCDAMISIRKEIDWFIEGDERGQVLPNAPHTLHDLLLNGDKYSEEYKKIAAFPMKDQQLNAEFWKQWPTVTRIDDTYGDLHLICTCPSVEEVANSQDN</sequence>
<dbReference type="InterPro" id="IPR015424">
    <property type="entry name" value="PyrdxlP-dep_Trfase"/>
</dbReference>
<dbReference type="EMBL" id="LXPE01000009">
    <property type="protein sequence ID" value="OBA27341.1"/>
    <property type="molecule type" value="Genomic_DNA"/>
</dbReference>
<dbReference type="Gene3D" id="3.40.640.10">
    <property type="entry name" value="Type I PLP-dependent aspartate aminotransferase-like (Major domain)"/>
    <property type="match status" value="1"/>
</dbReference>
<dbReference type="GO" id="GO:0016740">
    <property type="term" value="F:transferase activity"/>
    <property type="evidence" value="ECO:0007669"/>
    <property type="project" value="UniProtKB-KW"/>
</dbReference>
<dbReference type="Proteomes" id="UP000092321">
    <property type="component" value="Unassembled WGS sequence"/>
</dbReference>
<dbReference type="GO" id="GO:0030170">
    <property type="term" value="F:pyridoxal phosphate binding"/>
    <property type="evidence" value="ECO:0007669"/>
    <property type="project" value="TreeGrafter"/>
</dbReference>
<keyword evidence="4" id="KW-0560">Oxidoreductase</keyword>
<dbReference type="InterPro" id="IPR049315">
    <property type="entry name" value="GDC-P_N"/>
</dbReference>
<dbReference type="EC" id="1.4.4.2" evidence="2"/>
<organism evidence="8 9">
    <name type="scientific">Hanseniaspora valbyensis NRRL Y-1626</name>
    <dbReference type="NCBI Taxonomy" id="766949"/>
    <lineage>
        <taxon>Eukaryota</taxon>
        <taxon>Fungi</taxon>
        <taxon>Dikarya</taxon>
        <taxon>Ascomycota</taxon>
        <taxon>Saccharomycotina</taxon>
        <taxon>Saccharomycetes</taxon>
        <taxon>Saccharomycodales</taxon>
        <taxon>Saccharomycodaceae</taxon>
        <taxon>Hanseniaspora</taxon>
    </lineage>
</organism>
<evidence type="ECO:0000256" key="4">
    <source>
        <dbReference type="ARBA" id="ARBA00023002"/>
    </source>
</evidence>
<dbReference type="InterPro" id="IPR020581">
    <property type="entry name" value="GDC_P"/>
</dbReference>
<feature type="domain" description="Glycine dehydrogenase C-terminal" evidence="7">
    <location>
        <begin position="297"/>
        <end position="415"/>
    </location>
</feature>
<dbReference type="GO" id="GO:0019464">
    <property type="term" value="P:glycine decarboxylation via glycine cleavage system"/>
    <property type="evidence" value="ECO:0007669"/>
    <property type="project" value="TreeGrafter"/>
</dbReference>
<dbReference type="GO" id="GO:0004375">
    <property type="term" value="F:glycine dehydrogenase (decarboxylating) activity"/>
    <property type="evidence" value="ECO:0007669"/>
    <property type="project" value="UniProtKB-EC"/>
</dbReference>
<comment type="catalytic activity">
    <reaction evidence="5">
        <text>N(6)-[(R)-lipoyl]-L-lysyl-[glycine-cleavage complex H protein] + glycine + H(+) = N(6)-[(R)-S(8)-aminomethyldihydrolipoyl]-L-lysyl-[glycine-cleavage complex H protein] + CO2</text>
        <dbReference type="Rhea" id="RHEA:24304"/>
        <dbReference type="Rhea" id="RHEA-COMP:10494"/>
        <dbReference type="Rhea" id="RHEA-COMP:10495"/>
        <dbReference type="ChEBI" id="CHEBI:15378"/>
        <dbReference type="ChEBI" id="CHEBI:16526"/>
        <dbReference type="ChEBI" id="CHEBI:57305"/>
        <dbReference type="ChEBI" id="CHEBI:83099"/>
        <dbReference type="ChEBI" id="CHEBI:83143"/>
        <dbReference type="EC" id="1.4.4.2"/>
    </reaction>
</comment>
<dbReference type="PANTHER" id="PTHR11773:SF1">
    <property type="entry name" value="GLYCINE DEHYDROGENASE (DECARBOXYLATING), MITOCHONDRIAL"/>
    <property type="match status" value="1"/>
</dbReference>
<dbReference type="Pfam" id="PF21478">
    <property type="entry name" value="GcvP2_C"/>
    <property type="match status" value="1"/>
</dbReference>
<dbReference type="GO" id="GO:0005960">
    <property type="term" value="C:glycine cleavage complex"/>
    <property type="evidence" value="ECO:0007669"/>
    <property type="project" value="TreeGrafter"/>
</dbReference>
<evidence type="ECO:0000259" key="6">
    <source>
        <dbReference type="Pfam" id="PF02347"/>
    </source>
</evidence>
<comment type="caution">
    <text evidence="8">The sequence shown here is derived from an EMBL/GenBank/DDBJ whole genome shotgun (WGS) entry which is preliminary data.</text>
</comment>
<dbReference type="OrthoDB" id="6537869at2759"/>
<evidence type="ECO:0000256" key="2">
    <source>
        <dbReference type="ARBA" id="ARBA00012134"/>
    </source>
</evidence>
<evidence type="ECO:0000259" key="7">
    <source>
        <dbReference type="Pfam" id="PF21478"/>
    </source>
</evidence>
<evidence type="ECO:0000313" key="9">
    <source>
        <dbReference type="Proteomes" id="UP000092321"/>
    </source>
</evidence>
<dbReference type="GO" id="GO:0005739">
    <property type="term" value="C:mitochondrion"/>
    <property type="evidence" value="ECO:0007669"/>
    <property type="project" value="TreeGrafter"/>
</dbReference>
<dbReference type="GO" id="GO:0016594">
    <property type="term" value="F:glycine binding"/>
    <property type="evidence" value="ECO:0007669"/>
    <property type="project" value="TreeGrafter"/>
</dbReference>
<evidence type="ECO:0000313" key="8">
    <source>
        <dbReference type="EMBL" id="OBA27341.1"/>
    </source>
</evidence>
<keyword evidence="3" id="KW-0663">Pyridoxal phosphate</keyword>
<dbReference type="Gene3D" id="3.90.1150.10">
    <property type="entry name" value="Aspartate Aminotransferase, domain 1"/>
    <property type="match status" value="1"/>
</dbReference>
<keyword evidence="8" id="KW-0808">Transferase</keyword>
<evidence type="ECO:0000256" key="1">
    <source>
        <dbReference type="ARBA" id="ARBA00001933"/>
    </source>
</evidence>
<dbReference type="FunFam" id="3.40.640.10:FF:000224">
    <property type="entry name" value="Probable glycine dehydrogenase (decarboxylating) subunit 2"/>
    <property type="match status" value="1"/>
</dbReference>